<evidence type="ECO:0000256" key="1">
    <source>
        <dbReference type="SAM" id="MobiDB-lite"/>
    </source>
</evidence>
<dbReference type="EMBL" id="VIIS01000650">
    <property type="protein sequence ID" value="KAF0306589.1"/>
    <property type="molecule type" value="Genomic_DNA"/>
</dbReference>
<comment type="caution">
    <text evidence="2">The sequence shown here is derived from an EMBL/GenBank/DDBJ whole genome shotgun (WGS) entry which is preliminary data.</text>
</comment>
<sequence length="89" mass="9944">MREELMVADELVETYYFIVTNREKCRSRCVMPPPPDQIDGNCLRRRYRAGPGRSITRPGRRGTALPGVSDAATGPAIRAAESTYQTEVD</sequence>
<evidence type="ECO:0000313" key="2">
    <source>
        <dbReference type="EMBL" id="KAF0306589.1"/>
    </source>
</evidence>
<dbReference type="AlphaFoldDB" id="A0A6A4WMV1"/>
<organism evidence="2 3">
    <name type="scientific">Amphibalanus amphitrite</name>
    <name type="common">Striped barnacle</name>
    <name type="synonym">Balanus amphitrite</name>
    <dbReference type="NCBI Taxonomy" id="1232801"/>
    <lineage>
        <taxon>Eukaryota</taxon>
        <taxon>Metazoa</taxon>
        <taxon>Ecdysozoa</taxon>
        <taxon>Arthropoda</taxon>
        <taxon>Crustacea</taxon>
        <taxon>Multicrustacea</taxon>
        <taxon>Cirripedia</taxon>
        <taxon>Thoracica</taxon>
        <taxon>Thoracicalcarea</taxon>
        <taxon>Balanomorpha</taxon>
        <taxon>Balanoidea</taxon>
        <taxon>Balanidae</taxon>
        <taxon>Amphibalaninae</taxon>
        <taxon>Amphibalanus</taxon>
    </lineage>
</organism>
<accession>A0A6A4WMV1</accession>
<protein>
    <submittedName>
        <fullName evidence="2">Uncharacterized protein</fullName>
    </submittedName>
</protein>
<feature type="region of interest" description="Disordered" evidence="1">
    <location>
        <begin position="49"/>
        <end position="89"/>
    </location>
</feature>
<gene>
    <name evidence="2" type="ORF">FJT64_021920</name>
</gene>
<reference evidence="2 3" key="1">
    <citation type="submission" date="2019-07" db="EMBL/GenBank/DDBJ databases">
        <title>Draft genome assembly of a fouling barnacle, Amphibalanus amphitrite (Darwin, 1854): The first reference genome for Thecostraca.</title>
        <authorList>
            <person name="Kim W."/>
        </authorList>
    </citation>
    <scope>NUCLEOTIDE SEQUENCE [LARGE SCALE GENOMIC DNA]</scope>
    <source>
        <strain evidence="2">SNU_AA5</strain>
        <tissue evidence="2">Soma without cirri and trophi</tissue>
    </source>
</reference>
<dbReference type="Proteomes" id="UP000440578">
    <property type="component" value="Unassembled WGS sequence"/>
</dbReference>
<name>A0A6A4WMV1_AMPAM</name>
<proteinExistence type="predicted"/>
<keyword evidence="3" id="KW-1185">Reference proteome</keyword>
<evidence type="ECO:0000313" key="3">
    <source>
        <dbReference type="Proteomes" id="UP000440578"/>
    </source>
</evidence>